<protein>
    <recommendedName>
        <fullName evidence="5">T-complex protein 11</fullName>
    </recommendedName>
</protein>
<dbReference type="InterPro" id="IPR008862">
    <property type="entry name" value="Tcp11"/>
</dbReference>
<feature type="region of interest" description="Disordered" evidence="2">
    <location>
        <begin position="1"/>
        <end position="37"/>
    </location>
</feature>
<feature type="compositionally biased region" description="Polar residues" evidence="2">
    <location>
        <begin position="405"/>
        <end position="415"/>
    </location>
</feature>
<feature type="region of interest" description="Disordered" evidence="2">
    <location>
        <begin position="404"/>
        <end position="457"/>
    </location>
</feature>
<feature type="region of interest" description="Disordered" evidence="2">
    <location>
        <begin position="191"/>
        <end position="210"/>
    </location>
</feature>
<organism evidence="3 4">
    <name type="scientific">Trapa natans</name>
    <name type="common">Water chestnut</name>
    <dbReference type="NCBI Taxonomy" id="22666"/>
    <lineage>
        <taxon>Eukaryota</taxon>
        <taxon>Viridiplantae</taxon>
        <taxon>Streptophyta</taxon>
        <taxon>Embryophyta</taxon>
        <taxon>Tracheophyta</taxon>
        <taxon>Spermatophyta</taxon>
        <taxon>Magnoliopsida</taxon>
        <taxon>eudicotyledons</taxon>
        <taxon>Gunneridae</taxon>
        <taxon>Pentapetalae</taxon>
        <taxon>rosids</taxon>
        <taxon>malvids</taxon>
        <taxon>Myrtales</taxon>
        <taxon>Lythraceae</taxon>
        <taxon>Trapa</taxon>
    </lineage>
</organism>
<dbReference type="EMBL" id="JAXQNO010000002">
    <property type="protein sequence ID" value="KAK4801842.1"/>
    <property type="molecule type" value="Genomic_DNA"/>
</dbReference>
<dbReference type="Pfam" id="PF05794">
    <property type="entry name" value="Tcp11"/>
    <property type="match status" value="1"/>
</dbReference>
<comment type="similarity">
    <text evidence="1">Belongs to the TCP11 family.</text>
</comment>
<dbReference type="PANTHER" id="PTHR12832">
    <property type="entry name" value="TESTIS-SPECIFIC PROTEIN PBS13 T-COMPLEX 11"/>
    <property type="match status" value="1"/>
</dbReference>
<accession>A0AAN7RFE7</accession>
<evidence type="ECO:0000256" key="1">
    <source>
        <dbReference type="ARBA" id="ARBA00010954"/>
    </source>
</evidence>
<dbReference type="Proteomes" id="UP001346149">
    <property type="component" value="Unassembled WGS sequence"/>
</dbReference>
<name>A0AAN7RFE7_TRANT</name>
<evidence type="ECO:0000313" key="3">
    <source>
        <dbReference type="EMBL" id="KAK4801842.1"/>
    </source>
</evidence>
<evidence type="ECO:0000256" key="2">
    <source>
        <dbReference type="SAM" id="MobiDB-lite"/>
    </source>
</evidence>
<evidence type="ECO:0008006" key="5">
    <source>
        <dbReference type="Google" id="ProtNLM"/>
    </source>
</evidence>
<comment type="caution">
    <text evidence="3">The sequence shown here is derived from an EMBL/GenBank/DDBJ whole genome shotgun (WGS) entry which is preliminary data.</text>
</comment>
<reference evidence="3 4" key="1">
    <citation type="journal article" date="2023" name="Hortic Res">
        <title>Pangenome of water caltrop reveals structural variations and asymmetric subgenome divergence after allopolyploidization.</title>
        <authorList>
            <person name="Zhang X."/>
            <person name="Chen Y."/>
            <person name="Wang L."/>
            <person name="Yuan Y."/>
            <person name="Fang M."/>
            <person name="Shi L."/>
            <person name="Lu R."/>
            <person name="Comes H.P."/>
            <person name="Ma Y."/>
            <person name="Chen Y."/>
            <person name="Huang G."/>
            <person name="Zhou Y."/>
            <person name="Zheng Z."/>
            <person name="Qiu Y."/>
        </authorList>
    </citation>
    <scope>NUCLEOTIDE SEQUENCE [LARGE SCALE GENOMIC DNA]</scope>
    <source>
        <strain evidence="3">F231</strain>
    </source>
</reference>
<gene>
    <name evidence="3" type="ORF">SAY86_000045</name>
</gene>
<dbReference type="GO" id="GO:0007165">
    <property type="term" value="P:signal transduction"/>
    <property type="evidence" value="ECO:0007669"/>
    <property type="project" value="TreeGrafter"/>
</dbReference>
<feature type="compositionally biased region" description="Low complexity" evidence="2">
    <location>
        <begin position="434"/>
        <end position="451"/>
    </location>
</feature>
<dbReference type="AlphaFoldDB" id="A0AAN7RFE7"/>
<keyword evidence="4" id="KW-1185">Reference proteome</keyword>
<feature type="compositionally biased region" description="Polar residues" evidence="2">
    <location>
        <begin position="424"/>
        <end position="433"/>
    </location>
</feature>
<sequence>MAIRGDFPELETPAATAFEFPPNDGETSSPLSARLPRRLRRRLSAETKATSTAEEIDAKLKEANLRREAKARKQGDIKLRRSTNRPDKMLEEGELLSRKLARCWMHFSRLRKTTYALVKEYEALEINDSYVKAISFDDLAMHIESGTTLQIVKALLERLEKRLIISEFSRKSVPEVENIDHLLKHVISQNRKSDAAKRRTPKKCTESGTETLKTLRRHPRYPARVMLCAYIIISHPEAVFYGKVGSEATLAKSAANCVREFELLVRVIQEGPLQKSLDNSGSGGATGRCFSSQLKAFDRAWCSYLYDFVVWKIEDSKLLEKELINAACELEISVMQSSKLNPKLKNVSGYRMEAEQDQGNEGLKLIRARLGQISGTAGIDNLEHALEDVRSRFLEAEEIGASSIRPLTSQDSASAISDKDRNANDGQMSTQTAPSSSYGSPSPSKLTSSNSGHRGLNFRSHENEAVVNEIVHGQYGVADNFVNDDHQDGLKNKVKETMERAFWDALMESMEQDQPDFSWVLKLIKEVKDQLYELSPQKWRKDIEEAIDVDSLSEEVKSGVLDVLNLQKILEFALVTLRKLSSPANDVEMQKAHSNLLKEIGDISESVESNGALAISIVKGLQFVLQQIQVLKREISKARIKLIEPLIKGPTGMEYLTRAFHEHYGPPADASRALPLTANWISSTHPSAEPEWEEHLCSQGNLVVNDRMDPMGLPPITLRTGGAVSAATSMVPPVVIPSGKEQPECRGDKVDMVVRLGLLKLVSEVKGLKQDGLPETLKLNFSRLRAVQSQMQKIIVISTSSLVLRQTLLSENSLRAAVDVEQVISDCIKHLTDLLDRFNGAGMEEIVGTIGSLLEHQLEPEKLQSVSTVMANLLVKSLQAGNPIFTKVSRAVYVAARGIVLGGSGQRGRQLAESVLRRIGASSLVDRLVGMMEVLITVAVVSHVVHGQWYEALLGSL</sequence>
<evidence type="ECO:0000313" key="4">
    <source>
        <dbReference type="Proteomes" id="UP001346149"/>
    </source>
</evidence>
<proteinExistence type="inferred from homology"/>
<dbReference type="PANTHER" id="PTHR12832:SF11">
    <property type="entry name" value="LD23868P"/>
    <property type="match status" value="1"/>
</dbReference>